<organism evidence="8 9">
    <name type="scientific">Actinokineospora diospyrosa</name>
    <dbReference type="NCBI Taxonomy" id="103728"/>
    <lineage>
        <taxon>Bacteria</taxon>
        <taxon>Bacillati</taxon>
        <taxon>Actinomycetota</taxon>
        <taxon>Actinomycetes</taxon>
        <taxon>Pseudonocardiales</taxon>
        <taxon>Pseudonocardiaceae</taxon>
        <taxon>Actinokineospora</taxon>
    </lineage>
</organism>
<dbReference type="InterPro" id="IPR052730">
    <property type="entry name" value="Sugar_ABC_transporter"/>
</dbReference>
<feature type="transmembrane region" description="Helical" evidence="5">
    <location>
        <begin position="114"/>
        <end position="134"/>
    </location>
</feature>
<dbReference type="Proteomes" id="UP001205185">
    <property type="component" value="Unassembled WGS sequence"/>
</dbReference>
<evidence type="ECO:0000259" key="7">
    <source>
        <dbReference type="PROSITE" id="PS50928"/>
    </source>
</evidence>
<dbReference type="InterPro" id="IPR000515">
    <property type="entry name" value="MetI-like"/>
</dbReference>
<protein>
    <submittedName>
        <fullName evidence="8">Multiple sugar transport system permease protein</fullName>
    </submittedName>
</protein>
<feature type="transmembrane region" description="Helical" evidence="5">
    <location>
        <begin position="237"/>
        <end position="258"/>
    </location>
</feature>
<evidence type="ECO:0000256" key="4">
    <source>
        <dbReference type="ARBA" id="ARBA00023136"/>
    </source>
</evidence>
<dbReference type="RefSeq" id="WP_253886028.1">
    <property type="nucleotide sequence ID" value="NZ_BAAAVB010000016.1"/>
</dbReference>
<keyword evidence="8" id="KW-0762">Sugar transport</keyword>
<dbReference type="PANTHER" id="PTHR43759:SF1">
    <property type="entry name" value="GLUCOSE IMPORT SYSTEM PERMEASE PROTEIN GLCT"/>
    <property type="match status" value="1"/>
</dbReference>
<dbReference type="PROSITE" id="PS50928">
    <property type="entry name" value="ABC_TM1"/>
    <property type="match status" value="1"/>
</dbReference>
<keyword evidence="5" id="KW-0813">Transport</keyword>
<evidence type="ECO:0000256" key="3">
    <source>
        <dbReference type="ARBA" id="ARBA00022989"/>
    </source>
</evidence>
<dbReference type="SUPFAM" id="SSF161098">
    <property type="entry name" value="MetI-like"/>
    <property type="match status" value="1"/>
</dbReference>
<comment type="caution">
    <text evidence="8">The sequence shown here is derived from an EMBL/GenBank/DDBJ whole genome shotgun (WGS) entry which is preliminary data.</text>
</comment>
<keyword evidence="9" id="KW-1185">Reference proteome</keyword>
<evidence type="ECO:0000256" key="1">
    <source>
        <dbReference type="ARBA" id="ARBA00004141"/>
    </source>
</evidence>
<keyword evidence="2 5" id="KW-0812">Transmembrane</keyword>
<gene>
    <name evidence="8" type="ORF">LV75_001495</name>
</gene>
<dbReference type="PANTHER" id="PTHR43759">
    <property type="entry name" value="TREHALOSE TRANSPORT SYSTEM PERMEASE PROTEIN SUGA"/>
    <property type="match status" value="1"/>
</dbReference>
<evidence type="ECO:0000256" key="6">
    <source>
        <dbReference type="SAM" id="MobiDB-lite"/>
    </source>
</evidence>
<evidence type="ECO:0000313" key="8">
    <source>
        <dbReference type="EMBL" id="MCP2269007.1"/>
    </source>
</evidence>
<feature type="transmembrane region" description="Helical" evidence="5">
    <location>
        <begin position="146"/>
        <end position="166"/>
    </location>
</feature>
<dbReference type="EMBL" id="JAMTCO010000004">
    <property type="protein sequence ID" value="MCP2269007.1"/>
    <property type="molecule type" value="Genomic_DNA"/>
</dbReference>
<dbReference type="CDD" id="cd06261">
    <property type="entry name" value="TM_PBP2"/>
    <property type="match status" value="1"/>
</dbReference>
<comment type="similarity">
    <text evidence="5">Belongs to the binding-protein-dependent transport system permease family.</text>
</comment>
<evidence type="ECO:0000256" key="2">
    <source>
        <dbReference type="ARBA" id="ARBA00022692"/>
    </source>
</evidence>
<feature type="domain" description="ABC transmembrane type-1" evidence="7">
    <location>
        <begin position="109"/>
        <end position="316"/>
    </location>
</feature>
<comment type="subcellular location">
    <subcellularLocation>
        <location evidence="5">Cell membrane</location>
        <topology evidence="5">Multi-pass membrane protein</topology>
    </subcellularLocation>
    <subcellularLocation>
        <location evidence="1">Membrane</location>
        <topology evidence="1">Multi-pass membrane protein</topology>
    </subcellularLocation>
</comment>
<dbReference type="Pfam" id="PF00528">
    <property type="entry name" value="BPD_transp_1"/>
    <property type="match status" value="1"/>
</dbReference>
<evidence type="ECO:0000313" key="9">
    <source>
        <dbReference type="Proteomes" id="UP001205185"/>
    </source>
</evidence>
<feature type="transmembrane region" description="Helical" evidence="5">
    <location>
        <begin position="39"/>
        <end position="60"/>
    </location>
</feature>
<dbReference type="InterPro" id="IPR035906">
    <property type="entry name" value="MetI-like_sf"/>
</dbReference>
<reference evidence="8 9" key="1">
    <citation type="submission" date="2022-06" db="EMBL/GenBank/DDBJ databases">
        <title>Genomic Encyclopedia of Archaeal and Bacterial Type Strains, Phase II (KMG-II): from individual species to whole genera.</title>
        <authorList>
            <person name="Goeker M."/>
        </authorList>
    </citation>
    <scope>NUCLEOTIDE SEQUENCE [LARGE SCALE GENOMIC DNA]</scope>
    <source>
        <strain evidence="8 9">DSM 44255</strain>
    </source>
</reference>
<evidence type="ECO:0000256" key="5">
    <source>
        <dbReference type="RuleBase" id="RU363032"/>
    </source>
</evidence>
<keyword evidence="3 5" id="KW-1133">Transmembrane helix</keyword>
<accession>A0ABT1I8P9</accession>
<feature type="transmembrane region" description="Helical" evidence="5">
    <location>
        <begin position="300"/>
        <end position="321"/>
    </location>
</feature>
<sequence>MVTLVPAGPDPAGPDSTASGPTGPGGGSARGRRPGTGRLAALLVSPTLLVLGLVVLYPIISAVRLAFYQRNDGIDPETGLLVQGDRFVGIDNFTDMFTGENADRFLNALTNTTTFTVVAVSIEVVVGVLMALVMHRAFRGRALVRAAILVPWAVPTAIAGLLWRWVFQADGVANDLLPGAPVLWTTDGVQAWFAVVIADTWKTAPFIGLLVLAGLQVISAEIYEAARLDGAGPWRTFFSITLPLVKPTLLVAVLFRTLDTLRMFDLPYTLIGPGKEATDTVTVLAFEEAVKFGKYGPASAYAVVLFVYVALVAFAFVRLLGADVFGTKGRRSR</sequence>
<name>A0ABT1I8P9_9PSEU</name>
<proteinExistence type="inferred from homology"/>
<keyword evidence="4 5" id="KW-0472">Membrane</keyword>
<dbReference type="Gene3D" id="1.10.3720.10">
    <property type="entry name" value="MetI-like"/>
    <property type="match status" value="1"/>
</dbReference>
<feature type="region of interest" description="Disordered" evidence="6">
    <location>
        <begin position="1"/>
        <end position="32"/>
    </location>
</feature>